<feature type="domain" description="Pyruvate/ketoisovalerate oxidoreductase catalytic" evidence="2">
    <location>
        <begin position="16"/>
        <end position="175"/>
    </location>
</feature>
<dbReference type="Gene3D" id="3.40.920.10">
    <property type="entry name" value="Pyruvate-ferredoxin oxidoreductase, PFOR, domain III"/>
    <property type="match status" value="1"/>
</dbReference>
<dbReference type="Proteomes" id="UP000078287">
    <property type="component" value="Unassembled WGS sequence"/>
</dbReference>
<dbReference type="RefSeq" id="WP_066783509.1">
    <property type="nucleotide sequence ID" value="NZ_LWQS01000035.1"/>
</dbReference>
<dbReference type="Pfam" id="PF17147">
    <property type="entry name" value="PFOR_II"/>
    <property type="match status" value="1"/>
</dbReference>
<dbReference type="InterPro" id="IPR050722">
    <property type="entry name" value="Pyruvate:ferred/Flavod_OxRd"/>
</dbReference>
<evidence type="ECO:0000259" key="3">
    <source>
        <dbReference type="Pfam" id="PF01855"/>
    </source>
</evidence>
<dbReference type="Pfam" id="PF01855">
    <property type="entry name" value="POR_N"/>
    <property type="match status" value="1"/>
</dbReference>
<organism evidence="5 6">
    <name type="scientific">Chloroflexus islandicus</name>
    <dbReference type="NCBI Taxonomy" id="1707952"/>
    <lineage>
        <taxon>Bacteria</taxon>
        <taxon>Bacillati</taxon>
        <taxon>Chloroflexota</taxon>
        <taxon>Chloroflexia</taxon>
        <taxon>Chloroflexales</taxon>
        <taxon>Chloroflexineae</taxon>
        <taxon>Chloroflexaceae</taxon>
        <taxon>Chloroflexus</taxon>
    </lineage>
</organism>
<gene>
    <name evidence="5" type="ORF">A6A03_09445</name>
</gene>
<feature type="domain" description="Pyruvate flavodoxin/ferredoxin oxidoreductase pyrimidine binding" evidence="3">
    <location>
        <begin position="208"/>
        <end position="440"/>
    </location>
</feature>
<dbReference type="Gene3D" id="3.40.50.920">
    <property type="match status" value="1"/>
</dbReference>
<comment type="caution">
    <text evidence="5">The sequence shown here is derived from an EMBL/GenBank/DDBJ whole genome shotgun (WGS) entry which is preliminary data.</text>
</comment>
<dbReference type="InterPro" id="IPR002869">
    <property type="entry name" value="Pyrv_flavodox_OxRed_cen"/>
</dbReference>
<dbReference type="SUPFAM" id="SSF53323">
    <property type="entry name" value="Pyruvate-ferredoxin oxidoreductase, PFOR, domain III"/>
    <property type="match status" value="1"/>
</dbReference>
<evidence type="ECO:0000313" key="5">
    <source>
        <dbReference type="EMBL" id="OAN47662.1"/>
    </source>
</evidence>
<dbReference type="FunFam" id="3.40.50.970:FF:000022">
    <property type="entry name" value="2-oxoglutarate ferredoxin oxidoreductase alpha subunit"/>
    <property type="match status" value="1"/>
</dbReference>
<dbReference type="EMBL" id="LWQS01000035">
    <property type="protein sequence ID" value="OAN47662.1"/>
    <property type="molecule type" value="Genomic_DNA"/>
</dbReference>
<accession>A0A178MG20</accession>
<evidence type="ECO:0000259" key="2">
    <source>
        <dbReference type="Pfam" id="PF01558"/>
    </source>
</evidence>
<evidence type="ECO:0000313" key="6">
    <source>
        <dbReference type="Proteomes" id="UP000078287"/>
    </source>
</evidence>
<dbReference type="InterPro" id="IPR009014">
    <property type="entry name" value="Transketo_C/PFOR_II"/>
</dbReference>
<dbReference type="OrthoDB" id="9794954at2"/>
<dbReference type="InterPro" id="IPR029061">
    <property type="entry name" value="THDP-binding"/>
</dbReference>
<sequence>MIQKEDVVIRVAGESGDGSSATGEMLAQAAARSGLHVFTFRTTPAEIKGGPVMFQVRASNSPVRSMGDAVDVLFAFNREAWDLHHADMAPNAVLLYDPEEFDLPAEFTGIAYPAPIGQIAQAAGNRRGKNVAALGVVAALFGLGLNKLEDIVRAKLGKKADLLESNLAALRAGIEYAHQLAKRDPFWMESTGEHDRYVMTGNQAIVAGALHAGVEFFAGYPITPASDIMEGMAAMLPQIGGGYLQAEDEIASIMACIGASYGGKRAMTATSGPGLSLMSEAIGYASMTEIPVVIVDAQRGGPSTGLPTKMEQSDLNIALHGGHGDSPRIVLAPASVAECFHLTVWAFNLAEQYQTPVIVLSDYSLSFRTETVEPFDLSKYPRIDRLRPNGELAAKQYRRYELTANLVSPMVAPGVAYAQYTATGLEHNEFGNPDYTPANHAIMTEKRWGKLAPLQHSREYVRRFGAERAKVGLICWGTTAGPCRGAVYLAGQEDLPVAMLQVQMLSPLPVDAINEFLEQVEIVLVPEVNFQGQFAKLLQAELGIKVRSMTKYTGMPFSRLEILRQIHALHGLAEPVLA</sequence>
<dbReference type="NCBIfam" id="TIGR03710">
    <property type="entry name" value="OAFO_sf"/>
    <property type="match status" value="1"/>
</dbReference>
<evidence type="ECO:0000256" key="1">
    <source>
        <dbReference type="ARBA" id="ARBA00023002"/>
    </source>
</evidence>
<dbReference type="Gene3D" id="3.40.50.970">
    <property type="match status" value="1"/>
</dbReference>
<dbReference type="AlphaFoldDB" id="A0A178MG20"/>
<protein>
    <submittedName>
        <fullName evidence="5">Pyruvate ferredoxin oxidoreductase</fullName>
    </submittedName>
</protein>
<keyword evidence="5" id="KW-0670">Pyruvate</keyword>
<dbReference type="PANTHER" id="PTHR32154:SF20">
    <property type="entry name" value="2-OXOGLUTARATE OXIDOREDUCTASE SUBUNIT KORA"/>
    <property type="match status" value="1"/>
</dbReference>
<dbReference type="Pfam" id="PF01558">
    <property type="entry name" value="POR"/>
    <property type="match status" value="1"/>
</dbReference>
<dbReference type="CDD" id="cd07034">
    <property type="entry name" value="TPP_PYR_PFOR_IOR-alpha_like"/>
    <property type="match status" value="1"/>
</dbReference>
<evidence type="ECO:0000259" key="4">
    <source>
        <dbReference type="Pfam" id="PF17147"/>
    </source>
</evidence>
<keyword evidence="1" id="KW-0560">Oxidoreductase</keyword>
<dbReference type="InterPro" id="IPR002880">
    <property type="entry name" value="Pyrv_Fd/Flavodoxin_OxRdtase_N"/>
</dbReference>
<dbReference type="InterPro" id="IPR033412">
    <property type="entry name" value="PFOR_II"/>
</dbReference>
<dbReference type="SUPFAM" id="SSF52518">
    <property type="entry name" value="Thiamin diphosphate-binding fold (THDP-binding)"/>
    <property type="match status" value="1"/>
</dbReference>
<dbReference type="GO" id="GO:0016903">
    <property type="term" value="F:oxidoreductase activity, acting on the aldehyde or oxo group of donors"/>
    <property type="evidence" value="ECO:0007669"/>
    <property type="project" value="InterPro"/>
</dbReference>
<dbReference type="PANTHER" id="PTHR32154">
    <property type="entry name" value="PYRUVATE-FLAVODOXIN OXIDOREDUCTASE-RELATED"/>
    <property type="match status" value="1"/>
</dbReference>
<dbReference type="STRING" id="1707952.A6A03_09445"/>
<name>A0A178MG20_9CHLR</name>
<feature type="domain" description="Pyruvate:ferredoxin oxidoreductase core" evidence="4">
    <location>
        <begin position="469"/>
        <end position="535"/>
    </location>
</feature>
<proteinExistence type="predicted"/>
<keyword evidence="6" id="KW-1185">Reference proteome</keyword>
<dbReference type="InterPro" id="IPR019752">
    <property type="entry name" value="Pyrv/ketoisovalerate_OxRed_cat"/>
</dbReference>
<dbReference type="SUPFAM" id="SSF52922">
    <property type="entry name" value="TK C-terminal domain-like"/>
    <property type="match status" value="1"/>
</dbReference>
<dbReference type="InterPro" id="IPR022367">
    <property type="entry name" value="2-oxoacid/accept_OxRdtase_asu"/>
</dbReference>
<dbReference type="GO" id="GO:0006979">
    <property type="term" value="P:response to oxidative stress"/>
    <property type="evidence" value="ECO:0007669"/>
    <property type="project" value="TreeGrafter"/>
</dbReference>
<reference evidence="5 6" key="1">
    <citation type="submission" date="2016-04" db="EMBL/GenBank/DDBJ databases">
        <title>Chloroflexus islandicus sp. nov., a thermophilic filamentous anoxygenic phototrophic bacterium from geyser Strokkur (Iceland).</title>
        <authorList>
            <person name="Gaisin V.A."/>
            <person name="Kalashnikov A.M."/>
            <person name="Sukhacheva M.V."/>
            <person name="Grouzdev D.S."/>
            <person name="Ivanov T.M."/>
            <person name="Kuznetsov B."/>
            <person name="Gorlenko V.M."/>
        </authorList>
    </citation>
    <scope>NUCLEOTIDE SEQUENCE [LARGE SCALE GENOMIC DNA]</scope>
    <source>
        <strain evidence="6">isl-2</strain>
    </source>
</reference>